<dbReference type="EMBL" id="JAUHHV010000008">
    <property type="protein sequence ID" value="KAK1414620.1"/>
    <property type="molecule type" value="Genomic_DNA"/>
</dbReference>
<keyword evidence="2" id="KW-1185">Reference proteome</keyword>
<reference evidence="1" key="1">
    <citation type="journal article" date="2023" name="bioRxiv">
        <title>Improved chromosome-level genome assembly for marigold (Tagetes erecta).</title>
        <authorList>
            <person name="Jiang F."/>
            <person name="Yuan L."/>
            <person name="Wang S."/>
            <person name="Wang H."/>
            <person name="Xu D."/>
            <person name="Wang A."/>
            <person name="Fan W."/>
        </authorList>
    </citation>
    <scope>NUCLEOTIDE SEQUENCE</scope>
    <source>
        <strain evidence="1">WSJ</strain>
        <tissue evidence="1">Leaf</tissue>
    </source>
</reference>
<organism evidence="1 2">
    <name type="scientific">Tagetes erecta</name>
    <name type="common">African marigold</name>
    <dbReference type="NCBI Taxonomy" id="13708"/>
    <lineage>
        <taxon>Eukaryota</taxon>
        <taxon>Viridiplantae</taxon>
        <taxon>Streptophyta</taxon>
        <taxon>Embryophyta</taxon>
        <taxon>Tracheophyta</taxon>
        <taxon>Spermatophyta</taxon>
        <taxon>Magnoliopsida</taxon>
        <taxon>eudicotyledons</taxon>
        <taxon>Gunneridae</taxon>
        <taxon>Pentapetalae</taxon>
        <taxon>asterids</taxon>
        <taxon>campanulids</taxon>
        <taxon>Asterales</taxon>
        <taxon>Asteraceae</taxon>
        <taxon>Asteroideae</taxon>
        <taxon>Heliantheae alliance</taxon>
        <taxon>Tageteae</taxon>
        <taxon>Tagetes</taxon>
    </lineage>
</organism>
<name>A0AAD8K1E5_TARER</name>
<protein>
    <submittedName>
        <fullName evidence="1">Uncharacterized protein</fullName>
    </submittedName>
</protein>
<proteinExistence type="predicted"/>
<dbReference type="Proteomes" id="UP001229421">
    <property type="component" value="Unassembled WGS sequence"/>
</dbReference>
<sequence length="340" mass="38029">MNLKNRRFLPDCTPLCLAMYMDVHKEGTGHLYPFLGEERGKKLQRHLTNFLLEQYYRHFRVFGCTSFVRIPAQLRDKLLAHLVERGEALGTPISFFGAVSFPVPPPRHSASLPVLRKNQALPSSLIWGEREPSTSWEARHQVSGLMRITKLTRRSWLLAQQGGALPHRRRTRGSVRGGASGFQFLSLAHLQVKDSLPTLSLTKKALNQLISSVGDEMLLKSPNSYSCYEGSKKRASNSLTSVEGPYYIRARDASDSGDSMNSLHSTLFYPGSSTEARGSFQSQAVFKSHCSLEEPVSELHEIDSRAHSSESFLLRYRAPAITGNTSSIPKPKVKEKSLLE</sequence>
<accession>A0AAD8K1E5</accession>
<comment type="caution">
    <text evidence="1">The sequence shown here is derived from an EMBL/GenBank/DDBJ whole genome shotgun (WGS) entry which is preliminary data.</text>
</comment>
<gene>
    <name evidence="1" type="ORF">QVD17_30369</name>
</gene>
<dbReference type="AlphaFoldDB" id="A0AAD8K1E5"/>
<evidence type="ECO:0000313" key="2">
    <source>
        <dbReference type="Proteomes" id="UP001229421"/>
    </source>
</evidence>
<evidence type="ECO:0000313" key="1">
    <source>
        <dbReference type="EMBL" id="KAK1414620.1"/>
    </source>
</evidence>